<dbReference type="Proteomes" id="UP000265566">
    <property type="component" value="Chromosome 6"/>
</dbReference>
<dbReference type="EMBL" id="PSQE01000006">
    <property type="protein sequence ID" value="RHN49842.1"/>
    <property type="molecule type" value="Genomic_DNA"/>
</dbReference>
<gene>
    <name evidence="1" type="ORF">MtrunA17_Chr6g0450961</name>
</gene>
<dbReference type="Gramene" id="rna34066">
    <property type="protein sequence ID" value="RHN49842.1"/>
    <property type="gene ID" value="gene34066"/>
</dbReference>
<dbReference type="AlphaFoldDB" id="A0A396H972"/>
<reference evidence="2" key="1">
    <citation type="journal article" date="2018" name="Nat. Plants">
        <title>Whole-genome landscape of Medicago truncatula symbiotic genes.</title>
        <authorList>
            <person name="Pecrix Y."/>
            <person name="Staton S.E."/>
            <person name="Sallet E."/>
            <person name="Lelandais-Briere C."/>
            <person name="Moreau S."/>
            <person name="Carrere S."/>
            <person name="Blein T."/>
            <person name="Jardinaud M.F."/>
            <person name="Latrasse D."/>
            <person name="Zouine M."/>
            <person name="Zahm M."/>
            <person name="Kreplak J."/>
            <person name="Mayjonade B."/>
            <person name="Satge C."/>
            <person name="Perez M."/>
            <person name="Cauet S."/>
            <person name="Marande W."/>
            <person name="Chantry-Darmon C."/>
            <person name="Lopez-Roques C."/>
            <person name="Bouchez O."/>
            <person name="Berard A."/>
            <person name="Debelle F."/>
            <person name="Munos S."/>
            <person name="Bendahmane A."/>
            <person name="Berges H."/>
            <person name="Niebel A."/>
            <person name="Buitink J."/>
            <person name="Frugier F."/>
            <person name="Benhamed M."/>
            <person name="Crespi M."/>
            <person name="Gouzy J."/>
            <person name="Gamas P."/>
        </authorList>
    </citation>
    <scope>NUCLEOTIDE SEQUENCE [LARGE SCALE GENOMIC DNA]</scope>
    <source>
        <strain evidence="2">cv. Jemalong A17</strain>
    </source>
</reference>
<protein>
    <submittedName>
        <fullName evidence="1">Uncharacterized protein</fullName>
    </submittedName>
</protein>
<organism evidence="1 2">
    <name type="scientific">Medicago truncatula</name>
    <name type="common">Barrel medic</name>
    <name type="synonym">Medicago tribuloides</name>
    <dbReference type="NCBI Taxonomy" id="3880"/>
    <lineage>
        <taxon>Eukaryota</taxon>
        <taxon>Viridiplantae</taxon>
        <taxon>Streptophyta</taxon>
        <taxon>Embryophyta</taxon>
        <taxon>Tracheophyta</taxon>
        <taxon>Spermatophyta</taxon>
        <taxon>Magnoliopsida</taxon>
        <taxon>eudicotyledons</taxon>
        <taxon>Gunneridae</taxon>
        <taxon>Pentapetalae</taxon>
        <taxon>rosids</taxon>
        <taxon>fabids</taxon>
        <taxon>Fabales</taxon>
        <taxon>Fabaceae</taxon>
        <taxon>Papilionoideae</taxon>
        <taxon>50 kb inversion clade</taxon>
        <taxon>NPAAA clade</taxon>
        <taxon>Hologalegina</taxon>
        <taxon>IRL clade</taxon>
        <taxon>Trifolieae</taxon>
        <taxon>Medicago</taxon>
    </lineage>
</organism>
<evidence type="ECO:0000313" key="1">
    <source>
        <dbReference type="EMBL" id="RHN49842.1"/>
    </source>
</evidence>
<name>A0A396H972_MEDTR</name>
<evidence type="ECO:0000313" key="2">
    <source>
        <dbReference type="Proteomes" id="UP000265566"/>
    </source>
</evidence>
<proteinExistence type="predicted"/>
<sequence length="42" mass="5052">MIVLDRVEPYKNCVCQFLHLISSKTHFVYFGVVFSYMICPHW</sequence>
<comment type="caution">
    <text evidence="1">The sequence shown here is derived from an EMBL/GenBank/DDBJ whole genome shotgun (WGS) entry which is preliminary data.</text>
</comment>
<accession>A0A396H972</accession>